<dbReference type="Proteomes" id="UP000321947">
    <property type="component" value="Unassembled WGS sequence"/>
</dbReference>
<dbReference type="Gene3D" id="2.40.70.10">
    <property type="entry name" value="Acid Proteases"/>
    <property type="match status" value="1"/>
</dbReference>
<dbReference type="EMBL" id="SSTD01015517">
    <property type="protein sequence ID" value="TYK02562.1"/>
    <property type="molecule type" value="Genomic_DNA"/>
</dbReference>
<comment type="caution">
    <text evidence="2">The sequence shown here is derived from an EMBL/GenBank/DDBJ whole genome shotgun (WGS) entry which is preliminary data.</text>
</comment>
<dbReference type="InterPro" id="IPR021109">
    <property type="entry name" value="Peptidase_aspartic_dom_sf"/>
</dbReference>
<proteinExistence type="predicted"/>
<feature type="coiled-coil region" evidence="1">
    <location>
        <begin position="5"/>
        <end position="46"/>
    </location>
</feature>
<accession>A0A5D3BUS3</accession>
<name>A0A5D3BUS3_CUCMM</name>
<dbReference type="SUPFAM" id="SSF50630">
    <property type="entry name" value="Acid proteases"/>
    <property type="match status" value="1"/>
</dbReference>
<evidence type="ECO:0000313" key="2">
    <source>
        <dbReference type="EMBL" id="TYK02562.1"/>
    </source>
</evidence>
<organism evidence="2 3">
    <name type="scientific">Cucumis melo var. makuwa</name>
    <name type="common">Oriental melon</name>
    <dbReference type="NCBI Taxonomy" id="1194695"/>
    <lineage>
        <taxon>Eukaryota</taxon>
        <taxon>Viridiplantae</taxon>
        <taxon>Streptophyta</taxon>
        <taxon>Embryophyta</taxon>
        <taxon>Tracheophyta</taxon>
        <taxon>Spermatophyta</taxon>
        <taxon>Magnoliopsida</taxon>
        <taxon>eudicotyledons</taxon>
        <taxon>Gunneridae</taxon>
        <taxon>Pentapetalae</taxon>
        <taxon>rosids</taxon>
        <taxon>fabids</taxon>
        <taxon>Cucurbitales</taxon>
        <taxon>Cucurbitaceae</taxon>
        <taxon>Benincaseae</taxon>
        <taxon>Cucumis</taxon>
    </lineage>
</organism>
<evidence type="ECO:0000256" key="1">
    <source>
        <dbReference type="SAM" id="Coils"/>
    </source>
</evidence>
<gene>
    <name evidence="2" type="ORF">E5676_scaffold925G00140</name>
</gene>
<protein>
    <submittedName>
        <fullName evidence="2">Ty3-gypsy retrotransposon protein</fullName>
    </submittedName>
</protein>
<dbReference type="CDD" id="cd00303">
    <property type="entry name" value="retropepsin_like"/>
    <property type="match status" value="1"/>
</dbReference>
<keyword evidence="1" id="KW-0175">Coiled coil</keyword>
<sequence>MEEKLSTIMKNIERLNMQNEKQQQHQQALMKNLDRLSSKANSQQQQHQVLMKYIESIVDEKSVTTSDTEGSSSRSKEICGKKVEGFSISDEPIEDMKKDAKEEEDKIVERNKFKKFEMPVFNRNDPNSWLFRADRFGGNVHNGLFPWIRAEQVGLPQMMRLAQKAEIEEIIRKEANLSGYLGGKYLYNPANYNKPNNGSNSNEGKAGGTIPMRTITLRSSANGELKKEGPSKRLSDTEFKAKREKGLCFKCDEKYYSGHKCKEIEHGELRMFMVRADNVEEEIIEEDYYEQKELNMFEMEGGVNAVVELSINSVVGLTNPGAIKVRGIIHGEEVVFLIDCGATHNFISDKLVNDLKLHTNETSHYGVILESGTAIKGKGVYENVDAILGMQWLYSSGVTEMDWRNLTMTFIHEKIKW</sequence>
<evidence type="ECO:0000313" key="3">
    <source>
        <dbReference type="Proteomes" id="UP000321947"/>
    </source>
</evidence>
<dbReference type="Pfam" id="PF13650">
    <property type="entry name" value="Asp_protease_2"/>
    <property type="match status" value="1"/>
</dbReference>
<reference evidence="2 3" key="1">
    <citation type="submission" date="2019-08" db="EMBL/GenBank/DDBJ databases">
        <title>Draft genome sequences of two oriental melons (Cucumis melo L. var makuwa).</title>
        <authorList>
            <person name="Kwon S.-Y."/>
        </authorList>
    </citation>
    <scope>NUCLEOTIDE SEQUENCE [LARGE SCALE GENOMIC DNA]</scope>
    <source>
        <strain evidence="3">cv. Chang Bougi</strain>
        <tissue evidence="2">Leaf</tissue>
    </source>
</reference>
<dbReference type="AlphaFoldDB" id="A0A5D3BUS3"/>